<dbReference type="AlphaFoldDB" id="A0A8H6I320"/>
<feature type="compositionally biased region" description="Basic and acidic residues" evidence="1">
    <location>
        <begin position="615"/>
        <end position="638"/>
    </location>
</feature>
<keyword evidence="2" id="KW-0472">Membrane</keyword>
<feature type="region of interest" description="Disordered" evidence="1">
    <location>
        <begin position="1"/>
        <end position="20"/>
    </location>
</feature>
<evidence type="ECO:0000313" key="4">
    <source>
        <dbReference type="Proteomes" id="UP000521943"/>
    </source>
</evidence>
<protein>
    <submittedName>
        <fullName evidence="3">Uncharacterized protein</fullName>
    </submittedName>
</protein>
<dbReference type="EMBL" id="JACGCI010000021">
    <property type="protein sequence ID" value="KAF6757749.1"/>
    <property type="molecule type" value="Genomic_DNA"/>
</dbReference>
<organism evidence="3 4">
    <name type="scientific">Ephemerocybe angulata</name>
    <dbReference type="NCBI Taxonomy" id="980116"/>
    <lineage>
        <taxon>Eukaryota</taxon>
        <taxon>Fungi</taxon>
        <taxon>Dikarya</taxon>
        <taxon>Basidiomycota</taxon>
        <taxon>Agaricomycotina</taxon>
        <taxon>Agaricomycetes</taxon>
        <taxon>Agaricomycetidae</taxon>
        <taxon>Agaricales</taxon>
        <taxon>Agaricineae</taxon>
        <taxon>Psathyrellaceae</taxon>
        <taxon>Ephemerocybe</taxon>
    </lineage>
</organism>
<feature type="region of interest" description="Disordered" evidence="1">
    <location>
        <begin position="612"/>
        <end position="647"/>
    </location>
</feature>
<dbReference type="Proteomes" id="UP000521943">
    <property type="component" value="Unassembled WGS sequence"/>
</dbReference>
<feature type="region of interest" description="Disordered" evidence="1">
    <location>
        <begin position="810"/>
        <end position="835"/>
    </location>
</feature>
<feature type="transmembrane region" description="Helical" evidence="2">
    <location>
        <begin position="661"/>
        <end position="682"/>
    </location>
</feature>
<name>A0A8H6I320_9AGAR</name>
<keyword evidence="2" id="KW-1133">Transmembrane helix</keyword>
<evidence type="ECO:0000313" key="3">
    <source>
        <dbReference type="EMBL" id="KAF6757749.1"/>
    </source>
</evidence>
<reference evidence="3 4" key="1">
    <citation type="submission" date="2020-07" db="EMBL/GenBank/DDBJ databases">
        <title>Comparative genomics of pyrophilous fungi reveals a link between fire events and developmental genes.</title>
        <authorList>
            <consortium name="DOE Joint Genome Institute"/>
            <person name="Steindorff A.S."/>
            <person name="Carver A."/>
            <person name="Calhoun S."/>
            <person name="Stillman K."/>
            <person name="Liu H."/>
            <person name="Lipzen A."/>
            <person name="Pangilinan J."/>
            <person name="Labutti K."/>
            <person name="Bruns T.D."/>
            <person name="Grigoriev I.V."/>
        </authorList>
    </citation>
    <scope>NUCLEOTIDE SEQUENCE [LARGE SCALE GENOMIC DNA]</scope>
    <source>
        <strain evidence="3 4">CBS 144469</strain>
    </source>
</reference>
<dbReference type="OrthoDB" id="341421at2759"/>
<accession>A0A8H6I320</accession>
<sequence length="835" mass="93374">MPGPSSRAKSSKAKKKASSSSKITSKATYVVEVDEADGWTPAVKILCNYLQLPDLHTRRGLKKINNHFDAIYAKLDDTYRRHLDHERIRGGVIAIYSKMCIDSLLRNKLFERGILDKLLPLLDIDSTRHMALRALMIITRHGGVNVRATIAEHADVLCRLVDAFPSDETVCELCLSVLSHTVLVCMDGYEGSPAFPALLRSLDLTKILNTAVHCMTQPFSCQSCIEHGTNLIASSALHGYYAYPGAPEAVKILIAGLRSPDWTLRAVSFGGLVRLHKPVSEEDTRQLDPNTLMSIMGRIPKNAMRDFMQAIRTYPIDHNLYSLGMKLYKNILSNEFSILEGFFETTDVRTGERSYSMDGKGMLPFKRWSDSLSVCAKVIRERGDPEDVDIANVLEIKHTVLKGLPDDAAALSQEALKRNPNFAYYYYGVSLAAEPTNGLRAAKQGMKCKNITPFIKFQLMQRAVDHGAELGIQTLAEGPEPGETKWQVGIALLTSALEDAKRFIDEAPPDNRYMRNVSYWYILLTIIVSENAGVDRLVIADAVSKLLGTGPPDTMHRLTQATVRKLYKESIEKYGDIFQKNADAKVSDLPETAPIKLEDDLAAWLSKLQVEGDDEGKGGDHEHDHDHESMGHKHESSGHGHRSRKHLSGNVLDVPKHAQSIFIALGIFLMTGAVSILSYITHMIVLKPKTWADKQHEAFEWRLAYCLPTVLFPAAALSIHLALVLKLSAVRPAIEFYCDSSNPQWIRFLTYAGTPMPISLITLVLSIKSLLRIRKVNEHIQRARASDMDMDCTENSDAYTRPSRLNFKRSLRRKTPKSEKQAIDFDDTLSKGKRH</sequence>
<keyword evidence="2" id="KW-0812">Transmembrane</keyword>
<proteinExistence type="predicted"/>
<keyword evidence="4" id="KW-1185">Reference proteome</keyword>
<dbReference type="Gene3D" id="1.25.10.10">
    <property type="entry name" value="Leucine-rich Repeat Variant"/>
    <property type="match status" value="1"/>
</dbReference>
<gene>
    <name evidence="3" type="ORF">DFP72DRAFT_1168074</name>
</gene>
<dbReference type="SUPFAM" id="SSF48371">
    <property type="entry name" value="ARM repeat"/>
    <property type="match status" value="1"/>
</dbReference>
<dbReference type="InterPro" id="IPR016024">
    <property type="entry name" value="ARM-type_fold"/>
</dbReference>
<dbReference type="InterPro" id="IPR011989">
    <property type="entry name" value="ARM-like"/>
</dbReference>
<feature type="transmembrane region" description="Helical" evidence="2">
    <location>
        <begin position="703"/>
        <end position="725"/>
    </location>
</feature>
<comment type="caution">
    <text evidence="3">The sequence shown here is derived from an EMBL/GenBank/DDBJ whole genome shotgun (WGS) entry which is preliminary data.</text>
</comment>
<evidence type="ECO:0000256" key="2">
    <source>
        <dbReference type="SAM" id="Phobius"/>
    </source>
</evidence>
<feature type="transmembrane region" description="Helical" evidence="2">
    <location>
        <begin position="745"/>
        <end position="765"/>
    </location>
</feature>
<evidence type="ECO:0000256" key="1">
    <source>
        <dbReference type="SAM" id="MobiDB-lite"/>
    </source>
</evidence>